<name>A0A9X7AQQ1_BACTU</name>
<proteinExistence type="predicted"/>
<organism evidence="2 3">
    <name type="scientific">Bacillus thuringiensis</name>
    <dbReference type="NCBI Taxonomy" id="1428"/>
    <lineage>
        <taxon>Bacteria</taxon>
        <taxon>Bacillati</taxon>
        <taxon>Bacillota</taxon>
        <taxon>Bacilli</taxon>
        <taxon>Bacillales</taxon>
        <taxon>Bacillaceae</taxon>
        <taxon>Bacillus</taxon>
        <taxon>Bacillus cereus group</taxon>
    </lineage>
</organism>
<comment type="caution">
    <text evidence="2">The sequence shown here is derived from an EMBL/GenBank/DDBJ whole genome shotgun (WGS) entry which is preliminary data.</text>
</comment>
<accession>A0A9X7AQQ1</accession>
<gene>
    <name evidence="2" type="ORF">COK72_06665</name>
</gene>
<dbReference type="SUPFAM" id="SSF89447">
    <property type="entry name" value="AbrB/MazE/MraZ-like"/>
    <property type="match status" value="1"/>
</dbReference>
<sequence>MNDPLFKRKMDAHGRITIPQDLRMRMGMQQQDEIDIYPMHNHLILKKRIPTCFITGKPTLYPFSFLKGKLLIGQEGVQVLQTELENYHQTHMKLAMESSKTE</sequence>
<evidence type="ECO:0000313" key="3">
    <source>
        <dbReference type="Proteomes" id="UP000226106"/>
    </source>
</evidence>
<feature type="domain" description="SpoVT-AbrB" evidence="1">
    <location>
        <begin position="8"/>
        <end position="51"/>
    </location>
</feature>
<dbReference type="RefSeq" id="WP_098640305.1">
    <property type="nucleotide sequence ID" value="NZ_NVCO01000017.1"/>
</dbReference>
<dbReference type="AlphaFoldDB" id="A0A9X7AQQ1"/>
<dbReference type="SMART" id="SM00966">
    <property type="entry name" value="SpoVT_AbrB"/>
    <property type="match status" value="1"/>
</dbReference>
<reference evidence="2 3" key="1">
    <citation type="submission" date="2017-09" db="EMBL/GenBank/DDBJ databases">
        <title>Large-scale bioinformatics analysis of Bacillus genomes uncovers conserved roles of natural products in bacterial physiology.</title>
        <authorList>
            <consortium name="Agbiome Team Llc"/>
            <person name="Bleich R.M."/>
            <person name="Grubbs K.J."/>
            <person name="Santa Maria K.C."/>
            <person name="Allen S.E."/>
            <person name="Farag S."/>
            <person name="Shank E.A."/>
            <person name="Bowers A."/>
        </authorList>
    </citation>
    <scope>NUCLEOTIDE SEQUENCE [LARGE SCALE GENOMIC DNA]</scope>
    <source>
        <strain evidence="2 3">AFS065400</strain>
    </source>
</reference>
<dbReference type="InterPro" id="IPR007159">
    <property type="entry name" value="SpoVT-AbrB_dom"/>
</dbReference>
<dbReference type="EMBL" id="NVCO01000017">
    <property type="protein sequence ID" value="PFT49050.1"/>
    <property type="molecule type" value="Genomic_DNA"/>
</dbReference>
<protein>
    <submittedName>
        <fullName evidence="2">Transition state regulator Abh</fullName>
    </submittedName>
</protein>
<evidence type="ECO:0000259" key="1">
    <source>
        <dbReference type="SMART" id="SM00966"/>
    </source>
</evidence>
<evidence type="ECO:0000313" key="2">
    <source>
        <dbReference type="EMBL" id="PFT49050.1"/>
    </source>
</evidence>
<dbReference type="GO" id="GO:0003677">
    <property type="term" value="F:DNA binding"/>
    <property type="evidence" value="ECO:0007669"/>
    <property type="project" value="InterPro"/>
</dbReference>
<dbReference type="Gene3D" id="2.10.260.10">
    <property type="match status" value="1"/>
</dbReference>
<dbReference type="InterPro" id="IPR037914">
    <property type="entry name" value="SpoVT-AbrB_sf"/>
</dbReference>
<dbReference type="Proteomes" id="UP000226106">
    <property type="component" value="Unassembled WGS sequence"/>
</dbReference>